<reference evidence="3" key="1">
    <citation type="submission" date="2023-01" db="EMBL/GenBank/DDBJ databases">
        <title>Key to firefly adult light organ development and bioluminescence: homeobox transcription factors regulate luciferase expression and transportation to peroxisome.</title>
        <authorList>
            <person name="Fu X."/>
        </authorList>
    </citation>
    <scope>NUCLEOTIDE SEQUENCE [LARGE SCALE GENOMIC DNA]</scope>
</reference>
<evidence type="ECO:0000256" key="1">
    <source>
        <dbReference type="SAM" id="Phobius"/>
    </source>
</evidence>
<protein>
    <submittedName>
        <fullName evidence="2">Uncharacterized protein</fullName>
    </submittedName>
</protein>
<feature type="transmembrane region" description="Helical" evidence="1">
    <location>
        <begin position="49"/>
        <end position="70"/>
    </location>
</feature>
<evidence type="ECO:0000313" key="3">
    <source>
        <dbReference type="Proteomes" id="UP001353858"/>
    </source>
</evidence>
<name>A0AAN7SSF8_9COLE</name>
<dbReference type="Proteomes" id="UP001353858">
    <property type="component" value="Unassembled WGS sequence"/>
</dbReference>
<keyword evidence="1" id="KW-1133">Transmembrane helix</keyword>
<sequence length="356" mass="41887">MLWWSSPKKNPRFMEVTNVENTLVTKLEQILIADVKYRLLPIYILYMKVLHFNVTPILIAYLDPIWLCYYRSYRHIQKTFRCNKISDCERKKMFEEFWKFNTWGGKAFVKGLVITRAIKRRRKQTNNNSKKKTSLDIYLPSYKGLKVRVCRTFFLNTLNLGRDTFNRWNLISSDLATTDDLETIEQESNETSNQPSKRKKTIVNDKIREWLNLLPKVPSHYCRSSSKKIYQIYLKKGHTMIQADSVHSTLEHYFNPPINSPADYISRMRAARPKKPCNVIPLYYTFFLNYEALSSILPSLRPGKQVGDPAVTDIRGLKYLPNGEILSLLRLKKELACSNKCLIELFMKKFYSALHL</sequence>
<dbReference type="PANTHER" id="PTHR10773">
    <property type="entry name" value="DNA-DIRECTED RNA POLYMERASES I, II, AND III SUBUNIT RPABC2"/>
    <property type="match status" value="1"/>
</dbReference>
<evidence type="ECO:0000313" key="2">
    <source>
        <dbReference type="EMBL" id="KAK4884130.1"/>
    </source>
</evidence>
<comment type="caution">
    <text evidence="2">The sequence shown here is derived from an EMBL/GenBank/DDBJ whole genome shotgun (WGS) entry which is preliminary data.</text>
</comment>
<keyword evidence="1" id="KW-0472">Membrane</keyword>
<accession>A0AAN7SSF8</accession>
<organism evidence="2 3">
    <name type="scientific">Aquatica leii</name>
    <dbReference type="NCBI Taxonomy" id="1421715"/>
    <lineage>
        <taxon>Eukaryota</taxon>
        <taxon>Metazoa</taxon>
        <taxon>Ecdysozoa</taxon>
        <taxon>Arthropoda</taxon>
        <taxon>Hexapoda</taxon>
        <taxon>Insecta</taxon>
        <taxon>Pterygota</taxon>
        <taxon>Neoptera</taxon>
        <taxon>Endopterygota</taxon>
        <taxon>Coleoptera</taxon>
        <taxon>Polyphaga</taxon>
        <taxon>Elateriformia</taxon>
        <taxon>Elateroidea</taxon>
        <taxon>Lampyridae</taxon>
        <taxon>Luciolinae</taxon>
        <taxon>Aquatica</taxon>
    </lineage>
</organism>
<keyword evidence="1" id="KW-0812">Transmembrane</keyword>
<gene>
    <name evidence="2" type="ORF">RN001_000401</name>
</gene>
<dbReference type="PANTHER" id="PTHR10773:SF19">
    <property type="match status" value="1"/>
</dbReference>
<dbReference type="AlphaFoldDB" id="A0AAN7SSF8"/>
<proteinExistence type="predicted"/>
<dbReference type="EMBL" id="JARPUR010000001">
    <property type="protein sequence ID" value="KAK4884130.1"/>
    <property type="molecule type" value="Genomic_DNA"/>
</dbReference>
<keyword evidence="3" id="KW-1185">Reference proteome</keyword>